<comment type="subcellular location">
    <subcellularLocation>
        <location evidence="1">Cell membrane</location>
        <topology evidence="1">Multi-pass membrane protein</topology>
    </subcellularLocation>
</comment>
<evidence type="ECO:0000256" key="7">
    <source>
        <dbReference type="SAM" id="Phobius"/>
    </source>
</evidence>
<dbReference type="GO" id="GO:0032870">
    <property type="term" value="P:cellular response to hormone stimulus"/>
    <property type="evidence" value="ECO:0007669"/>
    <property type="project" value="TreeGrafter"/>
</dbReference>
<evidence type="ECO:0000313" key="9">
    <source>
        <dbReference type="EMBL" id="KAK2178109.1"/>
    </source>
</evidence>
<organism evidence="9 10">
    <name type="scientific">Ridgeia piscesae</name>
    <name type="common">Tubeworm</name>
    <dbReference type="NCBI Taxonomy" id="27915"/>
    <lineage>
        <taxon>Eukaryota</taxon>
        <taxon>Metazoa</taxon>
        <taxon>Spiralia</taxon>
        <taxon>Lophotrochozoa</taxon>
        <taxon>Annelida</taxon>
        <taxon>Polychaeta</taxon>
        <taxon>Sedentaria</taxon>
        <taxon>Canalipalpata</taxon>
        <taxon>Sabellida</taxon>
        <taxon>Siboglinidae</taxon>
        <taxon>Ridgeia</taxon>
    </lineage>
</organism>
<reference evidence="9" key="1">
    <citation type="journal article" date="2023" name="Mol. Biol. Evol.">
        <title>Third-Generation Sequencing Reveals the Adaptive Role of the Epigenome in Three Deep-Sea Polychaetes.</title>
        <authorList>
            <person name="Perez M."/>
            <person name="Aroh O."/>
            <person name="Sun Y."/>
            <person name="Lan Y."/>
            <person name="Juniper S.K."/>
            <person name="Young C.R."/>
            <person name="Angers B."/>
            <person name="Qian P.Y."/>
        </authorList>
    </citation>
    <scope>NUCLEOTIDE SEQUENCE</scope>
    <source>
        <strain evidence="9">R07B-5</strain>
    </source>
</reference>
<dbReference type="Proteomes" id="UP001209878">
    <property type="component" value="Unassembled WGS sequence"/>
</dbReference>
<comment type="caution">
    <text evidence="9">The sequence shown here is derived from an EMBL/GenBank/DDBJ whole genome shotgun (WGS) entry which is preliminary data.</text>
</comment>
<sequence>MVLLFFAGDISISFSAFLLAFIAIERLLAVRRPFAFKCSAGRAQKTLVVIALLSVACAAILELARLLGHRQLERVSLFMITLPPASVMTLCYLLMGVTMFKRKRAALTTVSAEVVSQSLGVKSLAISRILTGEAGHIPTTTATQINIYKSVSLLFTITAVYILCWMPVWLRFAGLSVPREIFGVLLLNAVVNPFIYSVVSAMFRSDVKIVYRQIRGRLTAWLQ</sequence>
<dbReference type="EMBL" id="JAODUO010000562">
    <property type="protein sequence ID" value="KAK2178109.1"/>
    <property type="molecule type" value="Genomic_DNA"/>
</dbReference>
<keyword evidence="5 7" id="KW-0472">Membrane</keyword>
<keyword evidence="2" id="KW-1003">Cell membrane</keyword>
<feature type="transmembrane region" description="Helical" evidence="7">
    <location>
        <begin position="181"/>
        <end position="203"/>
    </location>
</feature>
<dbReference type="GO" id="GO:0004930">
    <property type="term" value="F:G protein-coupled receptor activity"/>
    <property type="evidence" value="ECO:0007669"/>
    <property type="project" value="InterPro"/>
</dbReference>
<dbReference type="GO" id="GO:0042277">
    <property type="term" value="F:peptide binding"/>
    <property type="evidence" value="ECO:0007669"/>
    <property type="project" value="TreeGrafter"/>
</dbReference>
<dbReference type="PANTHER" id="PTHR24241:SF76">
    <property type="entry name" value="NEUROPEPTIDE SIFAMIDE RECEPTOR"/>
    <property type="match status" value="1"/>
</dbReference>
<gene>
    <name evidence="9" type="ORF">NP493_562g03034</name>
</gene>
<dbReference type="PRINTS" id="PR00237">
    <property type="entry name" value="GPCRRHODOPSN"/>
</dbReference>
<evidence type="ECO:0000256" key="4">
    <source>
        <dbReference type="ARBA" id="ARBA00022989"/>
    </source>
</evidence>
<dbReference type="InterPro" id="IPR000276">
    <property type="entry name" value="GPCR_Rhodpsn"/>
</dbReference>
<evidence type="ECO:0000256" key="2">
    <source>
        <dbReference type="ARBA" id="ARBA00022475"/>
    </source>
</evidence>
<protein>
    <recommendedName>
        <fullName evidence="8">G-protein coupled receptors family 1 profile domain-containing protein</fullName>
    </recommendedName>
</protein>
<keyword evidence="6" id="KW-0675">Receptor</keyword>
<evidence type="ECO:0000313" key="10">
    <source>
        <dbReference type="Proteomes" id="UP001209878"/>
    </source>
</evidence>
<keyword evidence="10" id="KW-1185">Reference proteome</keyword>
<keyword evidence="4 7" id="KW-1133">Transmembrane helix</keyword>
<proteinExistence type="predicted"/>
<dbReference type="Gene3D" id="1.20.1070.10">
    <property type="entry name" value="Rhodopsin 7-helix transmembrane proteins"/>
    <property type="match status" value="1"/>
</dbReference>
<dbReference type="InterPro" id="IPR017452">
    <property type="entry name" value="GPCR_Rhodpsn_7TM"/>
</dbReference>
<feature type="domain" description="G-protein coupled receptors family 1 profile" evidence="8">
    <location>
        <begin position="1"/>
        <end position="167"/>
    </location>
</feature>
<dbReference type="GO" id="GO:0005886">
    <property type="term" value="C:plasma membrane"/>
    <property type="evidence" value="ECO:0007669"/>
    <property type="project" value="UniProtKB-SubCell"/>
</dbReference>
<feature type="transmembrane region" description="Helical" evidence="7">
    <location>
        <begin position="76"/>
        <end position="95"/>
    </location>
</feature>
<keyword evidence="3 7" id="KW-0812">Transmembrane</keyword>
<accession>A0AAD9KVF7</accession>
<dbReference type="SUPFAM" id="SSF81321">
    <property type="entry name" value="Family A G protein-coupled receptor-like"/>
    <property type="match status" value="1"/>
</dbReference>
<evidence type="ECO:0000256" key="5">
    <source>
        <dbReference type="ARBA" id="ARBA00023136"/>
    </source>
</evidence>
<evidence type="ECO:0000256" key="6">
    <source>
        <dbReference type="ARBA" id="ARBA00023170"/>
    </source>
</evidence>
<evidence type="ECO:0000256" key="1">
    <source>
        <dbReference type="ARBA" id="ARBA00004651"/>
    </source>
</evidence>
<feature type="transmembrane region" description="Helical" evidence="7">
    <location>
        <begin position="6"/>
        <end position="24"/>
    </location>
</feature>
<dbReference type="PANTHER" id="PTHR24241">
    <property type="entry name" value="NEUROPEPTIDE RECEPTOR-RELATED G-PROTEIN COUPLED RECEPTOR"/>
    <property type="match status" value="1"/>
</dbReference>
<name>A0AAD9KVF7_RIDPI</name>
<dbReference type="AlphaFoldDB" id="A0AAD9KVF7"/>
<dbReference type="PROSITE" id="PS50262">
    <property type="entry name" value="G_PROTEIN_RECEP_F1_2"/>
    <property type="match status" value="1"/>
</dbReference>
<evidence type="ECO:0000256" key="3">
    <source>
        <dbReference type="ARBA" id="ARBA00022692"/>
    </source>
</evidence>
<feature type="transmembrane region" description="Helical" evidence="7">
    <location>
        <begin position="151"/>
        <end position="169"/>
    </location>
</feature>
<evidence type="ECO:0000259" key="8">
    <source>
        <dbReference type="PROSITE" id="PS50262"/>
    </source>
</evidence>
<feature type="transmembrane region" description="Helical" evidence="7">
    <location>
        <begin position="45"/>
        <end position="64"/>
    </location>
</feature>